<dbReference type="GO" id="GO:0020037">
    <property type="term" value="F:heme binding"/>
    <property type="evidence" value="ECO:0007669"/>
    <property type="project" value="InterPro"/>
</dbReference>
<evidence type="ECO:0000256" key="15">
    <source>
        <dbReference type="SAM" id="MobiDB-lite"/>
    </source>
</evidence>
<dbReference type="EMBL" id="CM007387">
    <property type="protein sequence ID" value="ONK63436.1"/>
    <property type="molecule type" value="Genomic_DNA"/>
</dbReference>
<evidence type="ECO:0000256" key="1">
    <source>
        <dbReference type="ARBA" id="ARBA00000189"/>
    </source>
</evidence>
<dbReference type="InterPro" id="IPR019794">
    <property type="entry name" value="Peroxidases_AS"/>
</dbReference>
<sequence length="257" mass="27891">MLTLMLSSVASGSTLPKVGFYSYTCPEAEKIVADVIKETVVADAGTAADLLRMHFHGCFVRGCDASVLLDSLPGVPAEKESVVNNHLQGFEAQDGRRLRNNNEDRTPRTNDSASQATGRWSTKIRFWRESSYLGGFLPHQEPSPLLLDEGRLLCGSFGMVTLSGADSLGSPTARCYGRGSSGSDQTLGGGVRKQGWRRAAKFAKAMVRMGAIEVMTGRRGRMSNVVPQITDGIEAEDHITRVLATWRSLALRVFPRA</sequence>
<organism evidence="17 18">
    <name type="scientific">Asparagus officinalis</name>
    <name type="common">Garden asparagus</name>
    <dbReference type="NCBI Taxonomy" id="4686"/>
    <lineage>
        <taxon>Eukaryota</taxon>
        <taxon>Viridiplantae</taxon>
        <taxon>Streptophyta</taxon>
        <taxon>Embryophyta</taxon>
        <taxon>Tracheophyta</taxon>
        <taxon>Spermatophyta</taxon>
        <taxon>Magnoliopsida</taxon>
        <taxon>Liliopsida</taxon>
        <taxon>Asparagales</taxon>
        <taxon>Asparagaceae</taxon>
        <taxon>Asparagoideae</taxon>
        <taxon>Asparagus</taxon>
    </lineage>
</organism>
<feature type="site" description="Transition state stabilizer" evidence="12">
    <location>
        <position position="52"/>
    </location>
</feature>
<keyword evidence="5 11" id="KW-0479">Metal-binding</keyword>
<evidence type="ECO:0000256" key="10">
    <source>
        <dbReference type="PIRSR" id="PIRSR600823-1"/>
    </source>
</evidence>
<dbReference type="Gramene" id="ONK63436">
    <property type="protein sequence ID" value="ONK63436"/>
    <property type="gene ID" value="A4U43_C07F15130"/>
</dbReference>
<feature type="region of interest" description="Disordered" evidence="15">
    <location>
        <begin position="92"/>
        <end position="117"/>
    </location>
</feature>
<keyword evidence="6 11" id="KW-0106">Calcium</keyword>
<feature type="domain" description="Plant heme peroxidase family profile" evidence="16">
    <location>
        <begin position="17"/>
        <end position="151"/>
    </location>
</feature>
<dbReference type="AlphaFoldDB" id="A0A5P1EC26"/>
<evidence type="ECO:0000256" key="4">
    <source>
        <dbReference type="ARBA" id="ARBA00022617"/>
    </source>
</evidence>
<feature type="binding site" evidence="11">
    <location>
        <position position="60"/>
    </location>
    <ligand>
        <name>Ca(2+)</name>
        <dbReference type="ChEBI" id="CHEBI:29108"/>
        <label>1</label>
    </ligand>
</feature>
<dbReference type="PRINTS" id="PR00461">
    <property type="entry name" value="PLPEROXIDASE"/>
</dbReference>
<dbReference type="GO" id="GO:0006979">
    <property type="term" value="P:response to oxidative stress"/>
    <property type="evidence" value="ECO:0007669"/>
    <property type="project" value="InterPro"/>
</dbReference>
<dbReference type="PANTHER" id="PTHR31235">
    <property type="entry name" value="PEROXIDASE 25-RELATED"/>
    <property type="match status" value="1"/>
</dbReference>
<evidence type="ECO:0000259" key="16">
    <source>
        <dbReference type="PROSITE" id="PS50873"/>
    </source>
</evidence>
<dbReference type="InterPro" id="IPR010255">
    <property type="entry name" value="Haem_peroxidase_sf"/>
</dbReference>
<keyword evidence="18" id="KW-1185">Reference proteome</keyword>
<keyword evidence="8" id="KW-0408">Iron</keyword>
<dbReference type="PROSITE" id="PS50873">
    <property type="entry name" value="PEROXIDASE_4"/>
    <property type="match status" value="1"/>
</dbReference>
<keyword evidence="3" id="KW-0575">Peroxidase</keyword>
<gene>
    <name evidence="17" type="ORF">A4U43_C07F15130</name>
</gene>
<dbReference type="Proteomes" id="UP000243459">
    <property type="component" value="Chromosome 7"/>
</dbReference>
<evidence type="ECO:0000256" key="8">
    <source>
        <dbReference type="ARBA" id="ARBA00023004"/>
    </source>
</evidence>
<evidence type="ECO:0000256" key="7">
    <source>
        <dbReference type="ARBA" id="ARBA00023002"/>
    </source>
</evidence>
<dbReference type="GO" id="GO:0046872">
    <property type="term" value="F:metal ion binding"/>
    <property type="evidence" value="ECO:0007669"/>
    <property type="project" value="UniProtKB-KW"/>
</dbReference>
<reference evidence="18" key="1">
    <citation type="journal article" date="2017" name="Nat. Commun.">
        <title>The asparagus genome sheds light on the origin and evolution of a young Y chromosome.</title>
        <authorList>
            <person name="Harkess A."/>
            <person name="Zhou J."/>
            <person name="Xu C."/>
            <person name="Bowers J.E."/>
            <person name="Van der Hulst R."/>
            <person name="Ayyampalayam S."/>
            <person name="Mercati F."/>
            <person name="Riccardi P."/>
            <person name="McKain M.R."/>
            <person name="Kakrana A."/>
            <person name="Tang H."/>
            <person name="Ray J."/>
            <person name="Groenendijk J."/>
            <person name="Arikit S."/>
            <person name="Mathioni S.M."/>
            <person name="Nakano M."/>
            <person name="Shan H."/>
            <person name="Telgmann-Rauber A."/>
            <person name="Kanno A."/>
            <person name="Yue Z."/>
            <person name="Chen H."/>
            <person name="Li W."/>
            <person name="Chen Y."/>
            <person name="Xu X."/>
            <person name="Zhang Y."/>
            <person name="Luo S."/>
            <person name="Chen H."/>
            <person name="Gao J."/>
            <person name="Mao Z."/>
            <person name="Pires J.C."/>
            <person name="Luo M."/>
            <person name="Kudrna D."/>
            <person name="Wing R.A."/>
            <person name="Meyers B.C."/>
            <person name="Yi K."/>
            <person name="Kong H."/>
            <person name="Lavrijsen P."/>
            <person name="Sunseri F."/>
            <person name="Falavigna A."/>
            <person name="Ye Y."/>
            <person name="Leebens-Mack J.H."/>
            <person name="Chen G."/>
        </authorList>
    </citation>
    <scope>NUCLEOTIDE SEQUENCE [LARGE SCALE GENOMIC DNA]</scope>
    <source>
        <strain evidence="18">cv. DH0086</strain>
    </source>
</reference>
<evidence type="ECO:0000256" key="14">
    <source>
        <dbReference type="RuleBase" id="RU004241"/>
    </source>
</evidence>
<accession>A0A5P1EC26</accession>
<evidence type="ECO:0000256" key="2">
    <source>
        <dbReference type="ARBA" id="ARBA00001970"/>
    </source>
</evidence>
<dbReference type="GO" id="GO:0140825">
    <property type="term" value="F:lactoperoxidase activity"/>
    <property type="evidence" value="ECO:0007669"/>
    <property type="project" value="UniProtKB-EC"/>
</dbReference>
<evidence type="ECO:0000256" key="3">
    <source>
        <dbReference type="ARBA" id="ARBA00022559"/>
    </source>
</evidence>
<evidence type="ECO:0000313" key="18">
    <source>
        <dbReference type="Proteomes" id="UP000243459"/>
    </source>
</evidence>
<feature type="compositionally biased region" description="Basic and acidic residues" evidence="15">
    <location>
        <begin position="93"/>
        <end position="108"/>
    </location>
</feature>
<feature type="binding site" evidence="11">
    <location>
        <position position="78"/>
    </location>
    <ligand>
        <name>Ca(2+)</name>
        <dbReference type="ChEBI" id="CHEBI:29108"/>
        <label>1</label>
    </ligand>
</feature>
<comment type="catalytic activity">
    <reaction evidence="1">
        <text>2 a phenolic donor + H2O2 = 2 a phenolic radical donor + 2 H2O</text>
        <dbReference type="Rhea" id="RHEA:56136"/>
        <dbReference type="ChEBI" id="CHEBI:15377"/>
        <dbReference type="ChEBI" id="CHEBI:16240"/>
        <dbReference type="ChEBI" id="CHEBI:139520"/>
        <dbReference type="ChEBI" id="CHEBI:139521"/>
        <dbReference type="EC" id="1.11.1.7"/>
    </reaction>
</comment>
<feature type="disulfide bond" evidence="13">
    <location>
        <begin position="58"/>
        <end position="63"/>
    </location>
</feature>
<keyword evidence="7" id="KW-0560">Oxidoreductase</keyword>
<evidence type="ECO:0000256" key="11">
    <source>
        <dbReference type="PIRSR" id="PIRSR600823-3"/>
    </source>
</evidence>
<evidence type="ECO:0000256" key="13">
    <source>
        <dbReference type="PIRSR" id="PIRSR600823-5"/>
    </source>
</evidence>
<dbReference type="Pfam" id="PF00141">
    <property type="entry name" value="peroxidase"/>
    <property type="match status" value="1"/>
</dbReference>
<evidence type="ECO:0000313" key="17">
    <source>
        <dbReference type="EMBL" id="ONK63436.1"/>
    </source>
</evidence>
<dbReference type="PROSITE" id="PS00436">
    <property type="entry name" value="PEROXIDASE_2"/>
    <property type="match status" value="1"/>
</dbReference>
<feature type="binding site" evidence="11">
    <location>
        <position position="62"/>
    </location>
    <ligand>
        <name>Ca(2+)</name>
        <dbReference type="ChEBI" id="CHEBI:29108"/>
        <label>1</label>
    </ligand>
</feature>
<dbReference type="GO" id="GO:0042744">
    <property type="term" value="P:hydrogen peroxide catabolic process"/>
    <property type="evidence" value="ECO:0007669"/>
    <property type="project" value="UniProtKB-KW"/>
</dbReference>
<proteinExistence type="inferred from homology"/>
<evidence type="ECO:0000256" key="6">
    <source>
        <dbReference type="ARBA" id="ARBA00022837"/>
    </source>
</evidence>
<evidence type="ECO:0000256" key="12">
    <source>
        <dbReference type="PIRSR" id="PIRSR600823-4"/>
    </source>
</evidence>
<dbReference type="InterPro" id="IPR000823">
    <property type="entry name" value="Peroxidase_pln"/>
</dbReference>
<keyword evidence="13" id="KW-1015">Disulfide bond</keyword>
<feature type="active site" description="Proton acceptor" evidence="10">
    <location>
        <position position="56"/>
    </location>
</feature>
<feature type="binding site" evidence="11">
    <location>
        <position position="64"/>
    </location>
    <ligand>
        <name>Ca(2+)</name>
        <dbReference type="ChEBI" id="CHEBI:29108"/>
        <label>1</label>
    </ligand>
</feature>
<name>A0A5P1EC26_ASPOF</name>
<dbReference type="SUPFAM" id="SSF48113">
    <property type="entry name" value="Heme-dependent peroxidases"/>
    <property type="match status" value="1"/>
</dbReference>
<keyword evidence="9" id="KW-0376">Hydrogen peroxide</keyword>
<comment type="cofactor">
    <cofactor evidence="11">
        <name>Ca(2+)</name>
        <dbReference type="ChEBI" id="CHEBI:29108"/>
    </cofactor>
    <text evidence="11">Binds 2 calcium ions per subunit.</text>
</comment>
<feature type="binding site" evidence="11">
    <location>
        <position position="66"/>
    </location>
    <ligand>
        <name>Ca(2+)</name>
        <dbReference type="ChEBI" id="CHEBI:29108"/>
        <label>1</label>
    </ligand>
</feature>
<keyword evidence="4" id="KW-0349">Heme</keyword>
<evidence type="ECO:0000256" key="5">
    <source>
        <dbReference type="ARBA" id="ARBA00022723"/>
    </source>
</evidence>
<protein>
    <recommendedName>
        <fullName evidence="16">Plant heme peroxidase family profile domain-containing protein</fullName>
    </recommendedName>
</protein>
<dbReference type="InterPro" id="IPR002016">
    <property type="entry name" value="Haem_peroxidase"/>
</dbReference>
<evidence type="ECO:0000256" key="9">
    <source>
        <dbReference type="ARBA" id="ARBA00023324"/>
    </source>
</evidence>
<dbReference type="Gene3D" id="1.10.520.10">
    <property type="match status" value="1"/>
</dbReference>
<comment type="similarity">
    <text evidence="14">Belongs to the peroxidase family.</text>
</comment>
<comment type="cofactor">
    <cofactor evidence="2">
        <name>heme b</name>
        <dbReference type="ChEBI" id="CHEBI:60344"/>
    </cofactor>
</comment>